<name>A0ABY9BYS9_VITVI</name>
<dbReference type="Pfam" id="PF00646">
    <property type="entry name" value="F-box"/>
    <property type="match status" value="1"/>
</dbReference>
<evidence type="ECO:0000313" key="4">
    <source>
        <dbReference type="Proteomes" id="UP001227230"/>
    </source>
</evidence>
<sequence length="408" mass="46639">MVRLAEEIIEEILLRLPVKSLLRFRCVCKAWCTLISQPQFTKAHLCRQRTHPITQILVPPSVDSQPNDGFSVDLDFPLGLSSSKGSTAILDSCHGLLCLVDGFYGFHIHQPPHELVLWNPSTRQSNHLPFPSFVNYSSCLYGFGYDSYSDDYKIVRVFSLSATHRTGFDVFSLKTNNWRRVQATHSSVIEYELATFFKGSVHWLARRPNGAGKRCVIVAFSFREEKVQEMELPSKSVFFGLRVLGECLCVAGLCSYDLDSDEMWVMEEYGKKESWKRLITFPYGTGDDSNGHFPRVLRFLENGPLLVVHAEKLVLCDPKENTWKNITTYKWTKFLQLDVALYVETLVSPYGKNGTVITVPNTLEISKKEMKGTRREVEADGTLMSLPNRRGINEQEERETNEEEEEDK</sequence>
<proteinExistence type="predicted"/>
<accession>A0ABY9BYS9</accession>
<organism evidence="3 4">
    <name type="scientific">Vitis vinifera</name>
    <name type="common">Grape</name>
    <dbReference type="NCBI Taxonomy" id="29760"/>
    <lineage>
        <taxon>Eukaryota</taxon>
        <taxon>Viridiplantae</taxon>
        <taxon>Streptophyta</taxon>
        <taxon>Embryophyta</taxon>
        <taxon>Tracheophyta</taxon>
        <taxon>Spermatophyta</taxon>
        <taxon>Magnoliopsida</taxon>
        <taxon>eudicotyledons</taxon>
        <taxon>Gunneridae</taxon>
        <taxon>Pentapetalae</taxon>
        <taxon>rosids</taxon>
        <taxon>Vitales</taxon>
        <taxon>Vitaceae</taxon>
        <taxon>Viteae</taxon>
        <taxon>Vitis</taxon>
    </lineage>
</organism>
<dbReference type="CDD" id="cd22157">
    <property type="entry name" value="F-box_AtFBW1-like"/>
    <property type="match status" value="1"/>
</dbReference>
<evidence type="ECO:0000313" key="3">
    <source>
        <dbReference type="EMBL" id="WJZ87976.1"/>
    </source>
</evidence>
<dbReference type="PANTHER" id="PTHR31672:SF13">
    <property type="entry name" value="F-BOX PROTEIN CPR30-LIKE"/>
    <property type="match status" value="1"/>
</dbReference>
<evidence type="ECO:0000256" key="1">
    <source>
        <dbReference type="SAM" id="MobiDB-lite"/>
    </source>
</evidence>
<evidence type="ECO:0000259" key="2">
    <source>
        <dbReference type="PROSITE" id="PS50181"/>
    </source>
</evidence>
<protein>
    <recommendedName>
        <fullName evidence="2">F-box domain-containing protein</fullName>
    </recommendedName>
</protein>
<dbReference type="InterPro" id="IPR001810">
    <property type="entry name" value="F-box_dom"/>
</dbReference>
<gene>
    <name evidence="3" type="ORF">VitviT2T_007317</name>
</gene>
<dbReference type="NCBIfam" id="TIGR01640">
    <property type="entry name" value="F_box_assoc_1"/>
    <property type="match status" value="1"/>
</dbReference>
<dbReference type="Proteomes" id="UP001227230">
    <property type="component" value="Chromosome 5"/>
</dbReference>
<dbReference type="PROSITE" id="PS50181">
    <property type="entry name" value="FBOX"/>
    <property type="match status" value="1"/>
</dbReference>
<dbReference type="SUPFAM" id="SSF81383">
    <property type="entry name" value="F-box domain"/>
    <property type="match status" value="1"/>
</dbReference>
<dbReference type="InterPro" id="IPR036047">
    <property type="entry name" value="F-box-like_dom_sf"/>
</dbReference>
<feature type="compositionally biased region" description="Acidic residues" evidence="1">
    <location>
        <begin position="394"/>
        <end position="408"/>
    </location>
</feature>
<reference evidence="3 4" key="1">
    <citation type="journal article" date="2023" name="Hortic Res">
        <title>The complete reference genome for grapevine (Vitis vinifera L.) genetics and breeding.</title>
        <authorList>
            <person name="Shi X."/>
            <person name="Cao S."/>
            <person name="Wang X."/>
            <person name="Huang S."/>
            <person name="Wang Y."/>
            <person name="Liu Z."/>
            <person name="Liu W."/>
            <person name="Leng X."/>
            <person name="Peng Y."/>
            <person name="Wang N."/>
            <person name="Wang Y."/>
            <person name="Ma Z."/>
            <person name="Xu X."/>
            <person name="Zhang F."/>
            <person name="Xue H."/>
            <person name="Zhong H."/>
            <person name="Wang Y."/>
            <person name="Zhang K."/>
            <person name="Velt A."/>
            <person name="Avia K."/>
            <person name="Holtgrawe D."/>
            <person name="Grimplet J."/>
            <person name="Matus J.T."/>
            <person name="Ware D."/>
            <person name="Wu X."/>
            <person name="Wang H."/>
            <person name="Liu C."/>
            <person name="Fang Y."/>
            <person name="Rustenholz C."/>
            <person name="Cheng Z."/>
            <person name="Xiao H."/>
            <person name="Zhou Y."/>
        </authorList>
    </citation>
    <scope>NUCLEOTIDE SEQUENCE [LARGE SCALE GENOMIC DNA]</scope>
    <source>
        <strain evidence="4">cv. Pinot noir / PN40024</strain>
        <tissue evidence="3">Leaf</tissue>
    </source>
</reference>
<dbReference type="Pfam" id="PF07734">
    <property type="entry name" value="FBA_1"/>
    <property type="match status" value="1"/>
</dbReference>
<dbReference type="Gene3D" id="1.20.1280.50">
    <property type="match status" value="1"/>
</dbReference>
<keyword evidence="4" id="KW-1185">Reference proteome</keyword>
<dbReference type="EMBL" id="CP126652">
    <property type="protein sequence ID" value="WJZ87976.1"/>
    <property type="molecule type" value="Genomic_DNA"/>
</dbReference>
<dbReference type="SMART" id="SM00256">
    <property type="entry name" value="FBOX"/>
    <property type="match status" value="1"/>
</dbReference>
<dbReference type="InterPro" id="IPR017451">
    <property type="entry name" value="F-box-assoc_interact_dom"/>
</dbReference>
<dbReference type="InterPro" id="IPR050796">
    <property type="entry name" value="SCF_F-box_component"/>
</dbReference>
<feature type="domain" description="F-box" evidence="2">
    <location>
        <begin position="1"/>
        <end position="44"/>
    </location>
</feature>
<dbReference type="InterPro" id="IPR006527">
    <property type="entry name" value="F-box-assoc_dom_typ1"/>
</dbReference>
<feature type="region of interest" description="Disordered" evidence="1">
    <location>
        <begin position="370"/>
        <end position="408"/>
    </location>
</feature>
<dbReference type="PANTHER" id="PTHR31672">
    <property type="entry name" value="BNACNNG10540D PROTEIN"/>
    <property type="match status" value="1"/>
</dbReference>